<name>A0A5D9CCR3_9SPHN</name>
<accession>A0A5D9CCR3</accession>
<evidence type="ECO:0008006" key="3">
    <source>
        <dbReference type="Google" id="ProtNLM"/>
    </source>
</evidence>
<dbReference type="EMBL" id="VTOU01000001">
    <property type="protein sequence ID" value="TZG29127.1"/>
    <property type="molecule type" value="Genomic_DNA"/>
</dbReference>
<protein>
    <recommendedName>
        <fullName evidence="3">TonB family protein</fullName>
    </recommendedName>
</protein>
<dbReference type="AlphaFoldDB" id="A0A5D9CCR3"/>
<proteinExistence type="predicted"/>
<keyword evidence="2" id="KW-1185">Reference proteome</keyword>
<organism evidence="1 2">
    <name type="scientific">Sphingomonas montanisoli</name>
    <dbReference type="NCBI Taxonomy" id="2606412"/>
    <lineage>
        <taxon>Bacteria</taxon>
        <taxon>Pseudomonadati</taxon>
        <taxon>Pseudomonadota</taxon>
        <taxon>Alphaproteobacteria</taxon>
        <taxon>Sphingomonadales</taxon>
        <taxon>Sphingomonadaceae</taxon>
        <taxon>Sphingomonas</taxon>
    </lineage>
</organism>
<sequence>MAAINLVLAAAAIALPEPIDMSSWLSAADYPKHSEVVAERGYVIYQLTVSPEGRVVRCDTLQRSTIGLSVCNALEARATFKPATDKAGQPIFAIYENMKAFRLEGLNMPPRPLKAGSILTLDRMPAGVSDPFDVKLALLVDAAGKVIDCRPVEDSSNGNDAASVLNRLACAETVVDPRQSAQDSQGKSVVSVQSITVRFQTKAVASD</sequence>
<evidence type="ECO:0000313" key="1">
    <source>
        <dbReference type="EMBL" id="TZG29127.1"/>
    </source>
</evidence>
<gene>
    <name evidence="1" type="ORF">FYJ91_03040</name>
</gene>
<reference evidence="1 2" key="1">
    <citation type="submission" date="2019-08" db="EMBL/GenBank/DDBJ databases">
        <authorList>
            <person name="Wang G."/>
            <person name="Xu Z."/>
        </authorList>
    </citation>
    <scope>NUCLEOTIDE SEQUENCE [LARGE SCALE GENOMIC DNA]</scope>
    <source>
        <strain evidence="1 2">ZX</strain>
    </source>
</reference>
<evidence type="ECO:0000313" key="2">
    <source>
        <dbReference type="Proteomes" id="UP000322077"/>
    </source>
</evidence>
<dbReference type="Proteomes" id="UP000322077">
    <property type="component" value="Unassembled WGS sequence"/>
</dbReference>
<dbReference type="SUPFAM" id="SSF74653">
    <property type="entry name" value="TolA/TonB C-terminal domain"/>
    <property type="match status" value="1"/>
</dbReference>
<comment type="caution">
    <text evidence="1">The sequence shown here is derived from an EMBL/GenBank/DDBJ whole genome shotgun (WGS) entry which is preliminary data.</text>
</comment>